<gene>
    <name evidence="2" type="ORF">BUALT_Bualt13G0115900</name>
</gene>
<name>A0AAV6WV33_9LAMI</name>
<dbReference type="Proteomes" id="UP000826271">
    <property type="component" value="Unassembled WGS sequence"/>
</dbReference>
<dbReference type="SUPFAM" id="SSF53756">
    <property type="entry name" value="UDP-Glycosyltransferase/glycogen phosphorylase"/>
    <property type="match status" value="1"/>
</dbReference>
<dbReference type="PANTHER" id="PTHR48045">
    <property type="entry name" value="UDP-GLYCOSYLTRANSFERASE 72B1"/>
    <property type="match status" value="1"/>
</dbReference>
<dbReference type="EMBL" id="WHWC01000013">
    <property type="protein sequence ID" value="KAG8371704.1"/>
    <property type="molecule type" value="Genomic_DNA"/>
</dbReference>
<sequence length="158" mass="17260">MTAEKSAMRRWRIKAKSSSGAAVNGGGRMIKELTLGLELTRSMERVEGKGVISSGWVQQQQILAHASVGCYLCHAGFSSVIEAIVNDLRAGVEVNRRDEDGYFGKEDIKRAIEGVMFEVDKEPGKSVLPHLPLSPSATLHRHHPQSPAPPPPLTKWPP</sequence>
<evidence type="ECO:0000313" key="2">
    <source>
        <dbReference type="EMBL" id="KAG8371704.1"/>
    </source>
</evidence>
<dbReference type="AlphaFoldDB" id="A0AAV6WV33"/>
<keyword evidence="3" id="KW-1185">Reference proteome</keyword>
<feature type="region of interest" description="Disordered" evidence="1">
    <location>
        <begin position="126"/>
        <end position="158"/>
    </location>
</feature>
<organism evidence="2 3">
    <name type="scientific">Buddleja alternifolia</name>
    <dbReference type="NCBI Taxonomy" id="168488"/>
    <lineage>
        <taxon>Eukaryota</taxon>
        <taxon>Viridiplantae</taxon>
        <taxon>Streptophyta</taxon>
        <taxon>Embryophyta</taxon>
        <taxon>Tracheophyta</taxon>
        <taxon>Spermatophyta</taxon>
        <taxon>Magnoliopsida</taxon>
        <taxon>eudicotyledons</taxon>
        <taxon>Gunneridae</taxon>
        <taxon>Pentapetalae</taxon>
        <taxon>asterids</taxon>
        <taxon>lamiids</taxon>
        <taxon>Lamiales</taxon>
        <taxon>Scrophulariaceae</taxon>
        <taxon>Buddlejeae</taxon>
        <taxon>Buddleja</taxon>
    </lineage>
</organism>
<dbReference type="PANTHER" id="PTHR48045:SF31">
    <property type="entry name" value="UDP-GLYCOSYLTRANSFERASE 76B1-LIKE"/>
    <property type="match status" value="1"/>
</dbReference>
<accession>A0AAV6WV33</accession>
<reference evidence="2" key="1">
    <citation type="submission" date="2019-10" db="EMBL/GenBank/DDBJ databases">
        <authorList>
            <person name="Zhang R."/>
            <person name="Pan Y."/>
            <person name="Wang J."/>
            <person name="Ma R."/>
            <person name="Yu S."/>
        </authorList>
    </citation>
    <scope>NUCLEOTIDE SEQUENCE</scope>
    <source>
        <strain evidence="2">LA-IB0</strain>
        <tissue evidence="2">Leaf</tissue>
    </source>
</reference>
<protein>
    <submittedName>
        <fullName evidence="2">Uncharacterized protein</fullName>
    </submittedName>
</protein>
<evidence type="ECO:0000256" key="1">
    <source>
        <dbReference type="SAM" id="MobiDB-lite"/>
    </source>
</evidence>
<feature type="compositionally biased region" description="Pro residues" evidence="1">
    <location>
        <begin position="146"/>
        <end position="158"/>
    </location>
</feature>
<evidence type="ECO:0000313" key="3">
    <source>
        <dbReference type="Proteomes" id="UP000826271"/>
    </source>
</evidence>
<dbReference type="Gene3D" id="3.40.50.2000">
    <property type="entry name" value="Glycogen Phosphorylase B"/>
    <property type="match status" value="1"/>
</dbReference>
<comment type="caution">
    <text evidence="2">The sequence shown here is derived from an EMBL/GenBank/DDBJ whole genome shotgun (WGS) entry which is preliminary data.</text>
</comment>
<proteinExistence type="predicted"/>